<reference evidence="10" key="1">
    <citation type="journal article" date="2017" name="Genome Announc.">
        <title>Draft Genome Sequence of Terrimicrobium sacchariphilum NM-5T, a Facultative Anaerobic Soil Bacterium of the Class Spartobacteria.</title>
        <authorList>
            <person name="Qiu Y.L."/>
            <person name="Tourlousse D.M."/>
            <person name="Matsuura N."/>
            <person name="Ohashi A."/>
            <person name="Sekiguchi Y."/>
        </authorList>
    </citation>
    <scope>NUCLEOTIDE SEQUENCE [LARGE SCALE GENOMIC DNA]</scope>
    <source>
        <strain evidence="10">NM-5</strain>
    </source>
</reference>
<feature type="transmembrane region" description="Helical" evidence="6">
    <location>
        <begin position="396"/>
        <end position="419"/>
    </location>
</feature>
<dbReference type="RefSeq" id="WP_075077835.1">
    <property type="nucleotide sequence ID" value="NZ_BDCO01000002.1"/>
</dbReference>
<keyword evidence="3" id="KW-0201">Cytochrome c-type biogenesis</keyword>
<evidence type="ECO:0000256" key="7">
    <source>
        <dbReference type="SAM" id="SignalP"/>
    </source>
</evidence>
<dbReference type="GO" id="GO:0017004">
    <property type="term" value="P:cytochrome complex assembly"/>
    <property type="evidence" value="ECO:0007669"/>
    <property type="project" value="UniProtKB-KW"/>
</dbReference>
<keyword evidence="7" id="KW-0732">Signal</keyword>
<keyword evidence="2 6" id="KW-0812">Transmembrane</keyword>
<evidence type="ECO:0000313" key="9">
    <source>
        <dbReference type="EMBL" id="GAT31971.1"/>
    </source>
</evidence>
<feature type="transmembrane region" description="Helical" evidence="6">
    <location>
        <begin position="259"/>
        <end position="280"/>
    </location>
</feature>
<feature type="transmembrane region" description="Helical" evidence="6">
    <location>
        <begin position="318"/>
        <end position="342"/>
    </location>
</feature>
<evidence type="ECO:0000313" key="10">
    <source>
        <dbReference type="Proteomes" id="UP000076023"/>
    </source>
</evidence>
<evidence type="ECO:0000259" key="8">
    <source>
        <dbReference type="Pfam" id="PF01578"/>
    </source>
</evidence>
<feature type="domain" description="Cytochrome c assembly protein" evidence="8">
    <location>
        <begin position="287"/>
        <end position="482"/>
    </location>
</feature>
<feature type="transmembrane region" description="Helical" evidence="6">
    <location>
        <begin position="292"/>
        <end position="311"/>
    </location>
</feature>
<feature type="signal peptide" evidence="7">
    <location>
        <begin position="1"/>
        <end position="17"/>
    </location>
</feature>
<keyword evidence="4 6" id="KW-1133">Transmembrane helix</keyword>
<evidence type="ECO:0000256" key="2">
    <source>
        <dbReference type="ARBA" id="ARBA00022692"/>
    </source>
</evidence>
<gene>
    <name evidence="9" type="ORF">TSACC_2368</name>
</gene>
<evidence type="ECO:0000256" key="1">
    <source>
        <dbReference type="ARBA" id="ARBA00004141"/>
    </source>
</evidence>
<dbReference type="PANTHER" id="PTHR30071:SF1">
    <property type="entry name" value="CYTOCHROME B_B6 PROTEIN-RELATED"/>
    <property type="match status" value="1"/>
</dbReference>
<feature type="transmembrane region" description="Helical" evidence="6">
    <location>
        <begin position="362"/>
        <end position="384"/>
    </location>
</feature>
<sequence>MLRSVLALLLGVTACVAADFSVLEGVPIQEQGRKKPYLVFAQETTLALAGKTAVSIDGRRWSAPELVTTLWLNPAGWETKPLILINNRDLKKAIGLDPMQKLFAYQDLETNPQLRQLLSEAQTLRMKPGSARLSGLPKEASDVGMQLAEFESLVNGSAFRFIANPRGEESPWFAVPADQVSALRDALIRNDAEAFRTESLKLKTQWAAAEPALQPPAWRISLELIYQKLHPFRWAWILYLGAGLSLSLSFRFPLAYKATWALAVAGLLFQIAGFTSRVLIAGRAPVTNMYESILWVAFGTVLFALIFEAIYRSRYFLLGAIPVAVVSLILADTQTIALSPAINPLTAVLRNNFWLTTHVLSITLSYAAFALALGIAHIALIQILAGKKPAAPIYNYLYRTLQVGVLLLATGTILGGVWANYSWGRFWDWDPKETWALITLLGYLIVLHGRIAGYWGGFGMAVGSVISFLAVLMAWYGVNFVLGVGLHSYGFGTGGFGWALAFVAAELVFVAAAFARNRTLRSSPGAKSRSKAEEQVVTS</sequence>
<proteinExistence type="predicted"/>
<feature type="transmembrane region" description="Helical" evidence="6">
    <location>
        <begin position="434"/>
        <end position="451"/>
    </location>
</feature>
<name>A0A146G2S9_TERSA</name>
<keyword evidence="5 6" id="KW-0472">Membrane</keyword>
<dbReference type="InParanoid" id="A0A146G2S9"/>
<keyword evidence="10" id="KW-1185">Reference proteome</keyword>
<evidence type="ECO:0000256" key="4">
    <source>
        <dbReference type="ARBA" id="ARBA00022989"/>
    </source>
</evidence>
<feature type="chain" id="PRO_5007524312" evidence="7">
    <location>
        <begin position="18"/>
        <end position="539"/>
    </location>
</feature>
<dbReference type="GO" id="GO:0020037">
    <property type="term" value="F:heme binding"/>
    <property type="evidence" value="ECO:0007669"/>
    <property type="project" value="InterPro"/>
</dbReference>
<dbReference type="PANTHER" id="PTHR30071">
    <property type="entry name" value="HEME EXPORTER PROTEIN C"/>
    <property type="match status" value="1"/>
</dbReference>
<accession>A0A146G2S9</accession>
<feature type="transmembrane region" description="Helical" evidence="6">
    <location>
        <begin position="496"/>
        <end position="515"/>
    </location>
</feature>
<comment type="subcellular location">
    <subcellularLocation>
        <location evidence="1">Membrane</location>
        <topology evidence="1">Multi-pass membrane protein</topology>
    </subcellularLocation>
</comment>
<dbReference type="Proteomes" id="UP000076023">
    <property type="component" value="Unassembled WGS sequence"/>
</dbReference>
<dbReference type="GO" id="GO:0005886">
    <property type="term" value="C:plasma membrane"/>
    <property type="evidence" value="ECO:0007669"/>
    <property type="project" value="TreeGrafter"/>
</dbReference>
<comment type="caution">
    <text evidence="9">The sequence shown here is derived from an EMBL/GenBank/DDBJ whole genome shotgun (WGS) entry which is preliminary data.</text>
</comment>
<evidence type="ECO:0000256" key="3">
    <source>
        <dbReference type="ARBA" id="ARBA00022748"/>
    </source>
</evidence>
<protein>
    <submittedName>
        <fullName evidence="9">ABC-type transport system</fullName>
    </submittedName>
</protein>
<evidence type="ECO:0000256" key="6">
    <source>
        <dbReference type="SAM" id="Phobius"/>
    </source>
</evidence>
<feature type="transmembrane region" description="Helical" evidence="6">
    <location>
        <begin position="234"/>
        <end position="252"/>
    </location>
</feature>
<dbReference type="EMBL" id="BDCO01000002">
    <property type="protein sequence ID" value="GAT31971.1"/>
    <property type="molecule type" value="Genomic_DNA"/>
</dbReference>
<evidence type="ECO:0000256" key="5">
    <source>
        <dbReference type="ARBA" id="ARBA00023136"/>
    </source>
</evidence>
<dbReference type="Pfam" id="PF01578">
    <property type="entry name" value="Cytochrom_C_asm"/>
    <property type="match status" value="1"/>
</dbReference>
<dbReference type="InterPro" id="IPR045062">
    <property type="entry name" value="Cyt_c_biogenesis_CcsA/CcmC"/>
</dbReference>
<feature type="transmembrane region" description="Helical" evidence="6">
    <location>
        <begin position="458"/>
        <end position="476"/>
    </location>
</feature>
<dbReference type="AlphaFoldDB" id="A0A146G2S9"/>
<dbReference type="STRING" id="690879.TSACC_2368"/>
<organism evidence="9 10">
    <name type="scientific">Terrimicrobium sacchariphilum</name>
    <dbReference type="NCBI Taxonomy" id="690879"/>
    <lineage>
        <taxon>Bacteria</taxon>
        <taxon>Pseudomonadati</taxon>
        <taxon>Verrucomicrobiota</taxon>
        <taxon>Terrimicrobiia</taxon>
        <taxon>Terrimicrobiales</taxon>
        <taxon>Terrimicrobiaceae</taxon>
        <taxon>Terrimicrobium</taxon>
    </lineage>
</organism>
<dbReference type="InterPro" id="IPR002541">
    <property type="entry name" value="Cyt_c_assembly"/>
</dbReference>
<dbReference type="PROSITE" id="PS51257">
    <property type="entry name" value="PROKAR_LIPOPROTEIN"/>
    <property type="match status" value="1"/>
</dbReference>